<dbReference type="InterPro" id="IPR027443">
    <property type="entry name" value="IPNS-like_sf"/>
</dbReference>
<comment type="catalytic activity">
    <reaction evidence="8">
        <text>gibberellin A12 + 2 2-oxoglutarate + 3 O2 + H(+) = gibberellin A9 + 2 succinate + 3 CO2 + 2 H2O</text>
        <dbReference type="Rhea" id="RHEA:60772"/>
        <dbReference type="ChEBI" id="CHEBI:15377"/>
        <dbReference type="ChEBI" id="CHEBI:15378"/>
        <dbReference type="ChEBI" id="CHEBI:15379"/>
        <dbReference type="ChEBI" id="CHEBI:16526"/>
        <dbReference type="ChEBI" id="CHEBI:16810"/>
        <dbReference type="ChEBI" id="CHEBI:30031"/>
        <dbReference type="ChEBI" id="CHEBI:58627"/>
        <dbReference type="ChEBI" id="CHEBI:73255"/>
    </reaction>
    <physiologicalReaction direction="left-to-right" evidence="8">
        <dbReference type="Rhea" id="RHEA:60773"/>
    </physiologicalReaction>
</comment>
<keyword evidence="12" id="KW-1185">Reference proteome</keyword>
<comment type="cofactor">
    <cofactor evidence="1">
        <name>L-ascorbate</name>
        <dbReference type="ChEBI" id="CHEBI:38290"/>
    </cofactor>
</comment>
<dbReference type="GO" id="GO:0009686">
    <property type="term" value="P:gibberellin biosynthetic process"/>
    <property type="evidence" value="ECO:0007669"/>
    <property type="project" value="UniProtKB-ARBA"/>
</dbReference>
<comment type="pathway">
    <text evidence="2">Hormone biosynthesis.</text>
</comment>
<evidence type="ECO:0000256" key="8">
    <source>
        <dbReference type="ARBA" id="ARBA00050508"/>
    </source>
</evidence>
<sequence length="380" mass="43274">MAIECITSIQSMPHPPKYQQQQEEEKPLVFDASVLRHQLHLPKQFIWPDDEKPCLNAPELKVPLVDLGGFLAGDPRAALEASRIAGEACREHGFFLVVNHGIDAELVADAHRFMDDFFELPLSRKQRAQRKTGEHCGYASSFTGRFSSKLPWKETLSFQFSAEKSSSNLVKDYLCNTMGREFEQFGKIYQDYCEAMSTLSLGIMELLGMSLGVGRECFRDFFEENNSIMRLNYYPPCQKPDLTLGTGPHCDPTSLTILHQDQVGGLQVYVDNQWHSITPNFNAFVVNIGDTFMALSNGRYKSCLHRAVVNSETTRKSLAFFLCPRSDKVVSPPSELVDDATPRVYPDFTWPMLLEFTQKHYRADMKTLEVFTNWLLQNKT</sequence>
<evidence type="ECO:0000313" key="11">
    <source>
        <dbReference type="EMBL" id="KAF7820930.1"/>
    </source>
</evidence>
<evidence type="ECO:0000256" key="3">
    <source>
        <dbReference type="ARBA" id="ARBA00022723"/>
    </source>
</evidence>
<keyword evidence="4 9" id="KW-0560">Oxidoreductase</keyword>
<dbReference type="FunFam" id="2.60.120.330:FF:000003">
    <property type="entry name" value="Gibberellin 20 oxidase 2"/>
    <property type="match status" value="1"/>
</dbReference>
<dbReference type="Gene3D" id="2.60.120.330">
    <property type="entry name" value="B-lactam Antibiotic, Isopenicillin N Synthase, Chain"/>
    <property type="match status" value="1"/>
</dbReference>
<dbReference type="AlphaFoldDB" id="A0A834THC9"/>
<evidence type="ECO:0000256" key="6">
    <source>
        <dbReference type="ARBA" id="ARBA00037909"/>
    </source>
</evidence>
<evidence type="ECO:0000256" key="7">
    <source>
        <dbReference type="ARBA" id="ARBA00043997"/>
    </source>
</evidence>
<reference evidence="11" key="1">
    <citation type="submission" date="2020-09" db="EMBL/GenBank/DDBJ databases">
        <title>Genome-Enabled Discovery of Anthraquinone Biosynthesis in Senna tora.</title>
        <authorList>
            <person name="Kang S.-H."/>
            <person name="Pandey R.P."/>
            <person name="Lee C.-M."/>
            <person name="Sim J.-S."/>
            <person name="Jeong J.-T."/>
            <person name="Choi B.-S."/>
            <person name="Jung M."/>
            <person name="Ginzburg D."/>
            <person name="Zhao K."/>
            <person name="Won S.Y."/>
            <person name="Oh T.-J."/>
            <person name="Yu Y."/>
            <person name="Kim N.-H."/>
            <person name="Lee O.R."/>
            <person name="Lee T.-H."/>
            <person name="Bashyal P."/>
            <person name="Kim T.-S."/>
            <person name="Lee W.-H."/>
            <person name="Kawkins C."/>
            <person name="Kim C.-K."/>
            <person name="Kim J.S."/>
            <person name="Ahn B.O."/>
            <person name="Rhee S.Y."/>
            <person name="Sohng J.K."/>
        </authorList>
    </citation>
    <scope>NUCLEOTIDE SEQUENCE</scope>
    <source>
        <tissue evidence="11">Leaf</tissue>
    </source>
</reference>
<evidence type="ECO:0000256" key="4">
    <source>
        <dbReference type="ARBA" id="ARBA00023002"/>
    </source>
</evidence>
<dbReference type="Pfam" id="PF14226">
    <property type="entry name" value="DIOX_N"/>
    <property type="match status" value="1"/>
</dbReference>
<dbReference type="InterPro" id="IPR044861">
    <property type="entry name" value="IPNS-like_FE2OG_OXY"/>
</dbReference>
<evidence type="ECO:0000256" key="5">
    <source>
        <dbReference type="ARBA" id="ARBA00023004"/>
    </source>
</evidence>
<comment type="pathway">
    <text evidence="6">Plant hormone biosynthesis; gibberellin biosynthesis.</text>
</comment>
<dbReference type="InterPro" id="IPR005123">
    <property type="entry name" value="Oxoglu/Fe-dep_dioxygenase_dom"/>
</dbReference>
<comment type="caution">
    <text evidence="11">The sequence shown here is derived from an EMBL/GenBank/DDBJ whole genome shotgun (WGS) entry which is preliminary data.</text>
</comment>
<name>A0A834THC9_9FABA</name>
<dbReference type="EMBL" id="JAAIUW010000008">
    <property type="protein sequence ID" value="KAF7820930.1"/>
    <property type="molecule type" value="Genomic_DNA"/>
</dbReference>
<evidence type="ECO:0000313" key="12">
    <source>
        <dbReference type="Proteomes" id="UP000634136"/>
    </source>
</evidence>
<dbReference type="GO" id="GO:0045544">
    <property type="term" value="F:gibberellin 20-oxidase activity"/>
    <property type="evidence" value="ECO:0007669"/>
    <property type="project" value="UniProtKB-ARBA"/>
</dbReference>
<keyword evidence="3 9" id="KW-0479">Metal-binding</keyword>
<protein>
    <submittedName>
        <fullName evidence="11">Gibberellin 20 oxidase 1-like</fullName>
    </submittedName>
</protein>
<gene>
    <name evidence="11" type="ORF">G2W53_026385</name>
</gene>
<dbReference type="Proteomes" id="UP000634136">
    <property type="component" value="Unassembled WGS sequence"/>
</dbReference>
<dbReference type="GO" id="GO:0046872">
    <property type="term" value="F:metal ion binding"/>
    <property type="evidence" value="ECO:0007669"/>
    <property type="project" value="UniProtKB-KW"/>
</dbReference>
<dbReference type="OrthoDB" id="288590at2759"/>
<proteinExistence type="inferred from homology"/>
<accession>A0A834THC9</accession>
<dbReference type="PRINTS" id="PR00682">
    <property type="entry name" value="IPNSYNTHASE"/>
</dbReference>
<dbReference type="Pfam" id="PF03171">
    <property type="entry name" value="2OG-FeII_Oxy"/>
    <property type="match status" value="1"/>
</dbReference>
<organism evidence="11 12">
    <name type="scientific">Senna tora</name>
    <dbReference type="NCBI Taxonomy" id="362788"/>
    <lineage>
        <taxon>Eukaryota</taxon>
        <taxon>Viridiplantae</taxon>
        <taxon>Streptophyta</taxon>
        <taxon>Embryophyta</taxon>
        <taxon>Tracheophyta</taxon>
        <taxon>Spermatophyta</taxon>
        <taxon>Magnoliopsida</taxon>
        <taxon>eudicotyledons</taxon>
        <taxon>Gunneridae</taxon>
        <taxon>Pentapetalae</taxon>
        <taxon>rosids</taxon>
        <taxon>fabids</taxon>
        <taxon>Fabales</taxon>
        <taxon>Fabaceae</taxon>
        <taxon>Caesalpinioideae</taxon>
        <taxon>Cassia clade</taxon>
        <taxon>Senna</taxon>
    </lineage>
</organism>
<dbReference type="InterPro" id="IPR050231">
    <property type="entry name" value="Iron_ascorbate_oxido_reductase"/>
</dbReference>
<evidence type="ECO:0000259" key="10">
    <source>
        <dbReference type="PROSITE" id="PS51471"/>
    </source>
</evidence>
<dbReference type="PANTHER" id="PTHR47990">
    <property type="entry name" value="2-OXOGLUTARATE (2OG) AND FE(II)-DEPENDENT OXYGENASE SUPERFAMILY PROTEIN-RELATED"/>
    <property type="match status" value="1"/>
</dbReference>
<dbReference type="InterPro" id="IPR026992">
    <property type="entry name" value="DIOX_N"/>
</dbReference>
<keyword evidence="5 9" id="KW-0408">Iron</keyword>
<evidence type="ECO:0000256" key="2">
    <source>
        <dbReference type="ARBA" id="ARBA00004972"/>
    </source>
</evidence>
<comment type="similarity">
    <text evidence="7">Belongs to the iron/ascorbate-dependent oxidoreductase family. GA20OX subfamily.</text>
</comment>
<evidence type="ECO:0000256" key="9">
    <source>
        <dbReference type="RuleBase" id="RU003682"/>
    </source>
</evidence>
<feature type="domain" description="Fe2OG dioxygenase" evidence="10">
    <location>
        <begin position="224"/>
        <end position="324"/>
    </location>
</feature>
<evidence type="ECO:0000256" key="1">
    <source>
        <dbReference type="ARBA" id="ARBA00001961"/>
    </source>
</evidence>
<dbReference type="PROSITE" id="PS51471">
    <property type="entry name" value="FE2OG_OXY"/>
    <property type="match status" value="1"/>
</dbReference>
<dbReference type="SUPFAM" id="SSF51197">
    <property type="entry name" value="Clavaminate synthase-like"/>
    <property type="match status" value="1"/>
</dbReference>